<comment type="caution">
    <text evidence="12">The sequence shown here is derived from an EMBL/GenBank/DDBJ whole genome shotgun (WGS) entry which is preliminary data.</text>
</comment>
<evidence type="ECO:0000256" key="2">
    <source>
        <dbReference type="ARBA" id="ARBA00007886"/>
    </source>
</evidence>
<dbReference type="PANTHER" id="PTHR35789:SF1">
    <property type="entry name" value="SPORE GERMINATION PROTEIN B3"/>
    <property type="match status" value="1"/>
</dbReference>
<dbReference type="GO" id="GO:0009847">
    <property type="term" value="P:spore germination"/>
    <property type="evidence" value="ECO:0007669"/>
    <property type="project" value="InterPro"/>
</dbReference>
<keyword evidence="7" id="KW-0449">Lipoprotein</keyword>
<evidence type="ECO:0000259" key="10">
    <source>
        <dbReference type="Pfam" id="PF05504"/>
    </source>
</evidence>
<evidence type="ECO:0000256" key="6">
    <source>
        <dbReference type="ARBA" id="ARBA00023139"/>
    </source>
</evidence>
<dbReference type="Proteomes" id="UP000309673">
    <property type="component" value="Unassembled WGS sequence"/>
</dbReference>
<evidence type="ECO:0000256" key="5">
    <source>
        <dbReference type="ARBA" id="ARBA00023136"/>
    </source>
</evidence>
<dbReference type="InterPro" id="IPR057336">
    <property type="entry name" value="GerAC_N"/>
</dbReference>
<feature type="transmembrane region" description="Helical" evidence="9">
    <location>
        <begin position="43"/>
        <end position="62"/>
    </location>
</feature>
<reference evidence="12 13" key="1">
    <citation type="submission" date="2019-04" db="EMBL/GenBank/DDBJ databases">
        <title>Cohnella sp. nov., isolated from soil.</title>
        <authorList>
            <person name="Kim W."/>
        </authorList>
    </citation>
    <scope>NUCLEOTIDE SEQUENCE [LARGE SCALE GENOMIC DNA]</scope>
    <source>
        <strain evidence="12 13">CAU 1483</strain>
    </source>
</reference>
<dbReference type="InterPro" id="IPR046953">
    <property type="entry name" value="Spore_GerAC-like_C"/>
</dbReference>
<comment type="similarity">
    <text evidence="2">Belongs to the GerABKC lipoprotein family.</text>
</comment>
<organism evidence="12 13">
    <name type="scientific">Cohnella pontilimi</name>
    <dbReference type="NCBI Taxonomy" id="2564100"/>
    <lineage>
        <taxon>Bacteria</taxon>
        <taxon>Bacillati</taxon>
        <taxon>Bacillota</taxon>
        <taxon>Bacilli</taxon>
        <taxon>Bacillales</taxon>
        <taxon>Paenibacillaceae</taxon>
        <taxon>Cohnella</taxon>
    </lineage>
</organism>
<keyword evidence="6" id="KW-0564">Palmitate</keyword>
<feature type="domain" description="Spore germination GerAC-like C-terminal" evidence="10">
    <location>
        <begin position="254"/>
        <end position="419"/>
    </location>
</feature>
<dbReference type="Gene3D" id="3.30.300.210">
    <property type="entry name" value="Nutrient germinant receptor protein C, domain 3"/>
    <property type="match status" value="1"/>
</dbReference>
<dbReference type="Pfam" id="PF05504">
    <property type="entry name" value="Spore_GerAC"/>
    <property type="match status" value="1"/>
</dbReference>
<dbReference type="EMBL" id="SUPK01000005">
    <property type="protein sequence ID" value="TJY41811.1"/>
    <property type="molecule type" value="Genomic_DNA"/>
</dbReference>
<dbReference type="AlphaFoldDB" id="A0A4U0FAX5"/>
<keyword evidence="5 9" id="KW-0472">Membrane</keyword>
<evidence type="ECO:0000256" key="8">
    <source>
        <dbReference type="SAM" id="MobiDB-lite"/>
    </source>
</evidence>
<dbReference type="PANTHER" id="PTHR35789">
    <property type="entry name" value="SPORE GERMINATION PROTEIN B3"/>
    <property type="match status" value="1"/>
</dbReference>
<name>A0A4U0FAX5_9BACL</name>
<keyword evidence="4" id="KW-0732">Signal</keyword>
<gene>
    <name evidence="12" type="ORF">E5161_11445</name>
</gene>
<evidence type="ECO:0000256" key="7">
    <source>
        <dbReference type="ARBA" id="ARBA00023288"/>
    </source>
</evidence>
<keyword evidence="9" id="KW-0812">Transmembrane</keyword>
<evidence type="ECO:0000256" key="1">
    <source>
        <dbReference type="ARBA" id="ARBA00004635"/>
    </source>
</evidence>
<keyword evidence="9" id="KW-1133">Transmembrane helix</keyword>
<evidence type="ECO:0000256" key="4">
    <source>
        <dbReference type="ARBA" id="ARBA00022729"/>
    </source>
</evidence>
<proteinExistence type="inferred from homology"/>
<keyword evidence="3" id="KW-0309">Germination</keyword>
<feature type="domain" description="Spore germination protein N-terminal" evidence="11">
    <location>
        <begin position="61"/>
        <end position="234"/>
    </location>
</feature>
<evidence type="ECO:0000256" key="3">
    <source>
        <dbReference type="ARBA" id="ARBA00022544"/>
    </source>
</evidence>
<dbReference type="GO" id="GO:0016020">
    <property type="term" value="C:membrane"/>
    <property type="evidence" value="ECO:0007669"/>
    <property type="project" value="UniProtKB-SubCell"/>
</dbReference>
<dbReference type="NCBIfam" id="TIGR02887">
    <property type="entry name" value="spore_ger_x_C"/>
    <property type="match status" value="1"/>
</dbReference>
<feature type="region of interest" description="Disordered" evidence="8">
    <location>
        <begin position="1"/>
        <end position="33"/>
    </location>
</feature>
<evidence type="ECO:0000259" key="11">
    <source>
        <dbReference type="Pfam" id="PF25198"/>
    </source>
</evidence>
<sequence>MVGDDYASEFLRPSRQAPDGLPQMDAGTGERWGKSGMKAARRFAFTLLIGVFLLQTGCWSAVELNERAFARVMLIDQMEEGIELTLGFPLPNRLPSQAGGGGGGGGGNSENEPFTYVTKTSSNLADAYRQIQTDLPRRITFGQLRNIVIGRHLAENGLESFVDFMARIPNIHINANLFMTEGRVMQITKFPVLFEKFPTDILARYAKNQLTVTVTMKDLLDSLYHGGDFVVPLLVFGRQGTTEVKPDEKWMSTNGAALLRSGRLVGTLTSEESRGAMWIMGKVENTEVDVASPADGKNISFFIESAGTRIRSELSGGHIRIHITCKGDARAILSNSNINLTDPRQLRQVERALENELKERIRMTIEKVGQSRTDAFQLGRYVEWRYPRQWNSIQPEWRRRLATDVEVEPHVKIRIISFGGARKPEWNRIIPNRGATS</sequence>
<evidence type="ECO:0000256" key="9">
    <source>
        <dbReference type="SAM" id="Phobius"/>
    </source>
</evidence>
<dbReference type="InterPro" id="IPR038501">
    <property type="entry name" value="Spore_GerAC_C_sf"/>
</dbReference>
<dbReference type="InterPro" id="IPR008844">
    <property type="entry name" value="Spore_GerAC-like"/>
</dbReference>
<dbReference type="OrthoDB" id="9816067at2"/>
<protein>
    <submittedName>
        <fullName evidence="12">Ger(X)C family spore germination protein</fullName>
    </submittedName>
</protein>
<accession>A0A4U0FAX5</accession>
<evidence type="ECO:0000313" key="12">
    <source>
        <dbReference type="EMBL" id="TJY41811.1"/>
    </source>
</evidence>
<comment type="subcellular location">
    <subcellularLocation>
        <location evidence="1">Membrane</location>
        <topology evidence="1">Lipid-anchor</topology>
    </subcellularLocation>
</comment>
<evidence type="ECO:0000313" key="13">
    <source>
        <dbReference type="Proteomes" id="UP000309673"/>
    </source>
</evidence>
<dbReference type="Pfam" id="PF25198">
    <property type="entry name" value="Spore_GerAC_N"/>
    <property type="match status" value="1"/>
</dbReference>
<keyword evidence="13" id="KW-1185">Reference proteome</keyword>